<dbReference type="Proteomes" id="UP000593572">
    <property type="component" value="Unassembled WGS sequence"/>
</dbReference>
<dbReference type="PANTHER" id="PTHR46086">
    <property type="entry name" value="ALPHA/BETA-HYDROLASES SUPERFAMILY PROTEIN"/>
    <property type="match status" value="1"/>
</dbReference>
<accession>A0A7J8M4R9</accession>
<dbReference type="GO" id="GO:0006629">
    <property type="term" value="P:lipid metabolic process"/>
    <property type="evidence" value="ECO:0007669"/>
    <property type="project" value="InterPro"/>
</dbReference>
<name>A0A7J8M4R9_9ROSI</name>
<dbReference type="EMBL" id="JABEZX010000007">
    <property type="protein sequence ID" value="MBA0559664.1"/>
    <property type="molecule type" value="Genomic_DNA"/>
</dbReference>
<keyword evidence="2" id="KW-1185">Reference proteome</keyword>
<proteinExistence type="predicted"/>
<comment type="caution">
    <text evidence="1">The sequence shown here is derived from an EMBL/GenBank/DDBJ whole genome shotgun (WGS) entry which is preliminary data.</text>
</comment>
<dbReference type="AlphaFoldDB" id="A0A7J8M4R9"/>
<evidence type="ECO:0000313" key="1">
    <source>
        <dbReference type="EMBL" id="MBA0559664.1"/>
    </source>
</evidence>
<organism evidence="1 2">
    <name type="scientific">Gossypium lobatum</name>
    <dbReference type="NCBI Taxonomy" id="34289"/>
    <lineage>
        <taxon>Eukaryota</taxon>
        <taxon>Viridiplantae</taxon>
        <taxon>Streptophyta</taxon>
        <taxon>Embryophyta</taxon>
        <taxon>Tracheophyta</taxon>
        <taxon>Spermatophyta</taxon>
        <taxon>Magnoliopsida</taxon>
        <taxon>eudicotyledons</taxon>
        <taxon>Gunneridae</taxon>
        <taxon>Pentapetalae</taxon>
        <taxon>rosids</taxon>
        <taxon>malvids</taxon>
        <taxon>Malvales</taxon>
        <taxon>Malvaceae</taxon>
        <taxon>Malvoideae</taxon>
        <taxon>Gossypium</taxon>
    </lineage>
</organism>
<dbReference type="InterPro" id="IPR044819">
    <property type="entry name" value="OBL-like"/>
</dbReference>
<evidence type="ECO:0000313" key="2">
    <source>
        <dbReference type="Proteomes" id="UP000593572"/>
    </source>
</evidence>
<dbReference type="PANTHER" id="PTHR46086:SF17">
    <property type="entry name" value="ALPHA_BETA-HYDROLASES SUPERFAMILY PROTEIN"/>
    <property type="match status" value="1"/>
</dbReference>
<sequence length="70" mass="7847">MMINAICELIRSFTICYSKGAEYKEGWFLRVFRIIGLVTPGVSAHSTQDYVNSTRLGSSDVFLPSEETIP</sequence>
<dbReference type="GO" id="GO:0004806">
    <property type="term" value="F:triacylglycerol lipase activity"/>
    <property type="evidence" value="ECO:0007669"/>
    <property type="project" value="InterPro"/>
</dbReference>
<protein>
    <submittedName>
        <fullName evidence="1">Uncharacterized protein</fullName>
    </submittedName>
</protein>
<reference evidence="1 2" key="1">
    <citation type="journal article" date="2019" name="Genome Biol. Evol.">
        <title>Insights into the evolution of the New World diploid cottons (Gossypium, subgenus Houzingenia) based on genome sequencing.</title>
        <authorList>
            <person name="Grover C.E."/>
            <person name="Arick M.A. 2nd"/>
            <person name="Thrash A."/>
            <person name="Conover J.L."/>
            <person name="Sanders W.S."/>
            <person name="Peterson D.G."/>
            <person name="Frelichowski J.E."/>
            <person name="Scheffler J.A."/>
            <person name="Scheffler B.E."/>
            <person name="Wendel J.F."/>
        </authorList>
    </citation>
    <scope>NUCLEOTIDE SEQUENCE [LARGE SCALE GENOMIC DNA]</scope>
    <source>
        <strain evidence="1">157</strain>
        <tissue evidence="1">Leaf</tissue>
    </source>
</reference>
<gene>
    <name evidence="1" type="ORF">Golob_016617</name>
</gene>